<dbReference type="OrthoDB" id="5314256at2"/>
<reference evidence="2 3" key="1">
    <citation type="journal article" date="2013" name="PLoS ONE">
        <title>Sequence Divergence and Conservation in Genomes ofHelicobacter cetorum Strains from a Dolphin and a Whale.</title>
        <authorList>
            <person name="Kersulyte D."/>
            <person name="Rossi M."/>
            <person name="Berg D.E."/>
        </authorList>
    </citation>
    <scope>NUCLEOTIDE SEQUENCE [LARGE SCALE GENOMIC DNA]</scope>
    <source>
        <strain evidence="2 3">MIT 99-5656</strain>
    </source>
</reference>
<evidence type="ECO:0000313" key="2">
    <source>
        <dbReference type="EMBL" id="AFI05247.1"/>
    </source>
</evidence>
<protein>
    <submittedName>
        <fullName evidence="2">Putative outer membrane protein</fullName>
    </submittedName>
</protein>
<dbReference type="PATRIC" id="fig|1163745.3.peg.229"/>
<sequence>MKKTFISLYLVNFIAPIEVFSHPKDGFFIEAGFETGLLQTKERLIQKPNNPFDSNAHRLNGIGKNEKKQENNKEKPIKATQTNTQKNEKQGNENTETIIDVPKDSVIIDEAPTKNNPNGESIIEVPSNDGKIKTNTKIDIDGKEMQAEKIAPNVVEVNGGDMTQNDVPNDSPTQSASEGASKDTYPTLNNSNSNTLNHTSHFTSPDLSQKTTQLLTDSNVTDYYNAFTTLRPIKTMLLDKSAKTNLPQETTWSTNANSLDNTTALNKDNLVNQDIVIQNFLPYDVNNVVLVIQAKDNQGNIKEIPLANFDSISKNTEIKIDASMLKNLEHLNGSVDIYDFKFKTTTNSNEETKRIFTALEGIKTNIQGRFNDDPMVYGYQRYCGDNCYTKINQTSAQHYVNALLNMAYVIDSPEWKNAIDNATFSFIHRGHLVEHQEVVDSFRKDSNFFRFKALRNDTETTTLWGLATPTMLSVTEKVLDPTYTSIHVDPKLAHNDPYASYGTLSERFKFHVLLHEYSHTKGYFGHSASMTGYGANSFAGISTNVWTALNESNKLPIDYKGLQARGERIGKYGAIQNQFALLSTLDTNLNQFMSAISSFSNRNNPIQNQTYSNVMLGFNAKMGYQKYLNNYVGFAYYTIIKYNYSKSSGYAGVIQQVGAGGGIDLLLDFHTKFSGKSIKSTLGVFGGLRGLYNGYSLLKNVFNTGNLDVVSGLNYRYKKSKYSVGIAIPLVQQNLKLSLNDSVGVKEITLKEGSSHFKVFFNYGWVF</sequence>
<name>I0EQM8_HELCM</name>
<feature type="region of interest" description="Disordered" evidence="1">
    <location>
        <begin position="151"/>
        <end position="206"/>
    </location>
</feature>
<dbReference type="HOGENOM" id="CLU_017994_1_0_7"/>
<keyword evidence="3" id="KW-1185">Reference proteome</keyword>
<gene>
    <name evidence="2" type="ordered locus">HCD_01075</name>
</gene>
<feature type="compositionally biased region" description="Basic and acidic residues" evidence="1">
    <location>
        <begin position="64"/>
        <end position="77"/>
    </location>
</feature>
<evidence type="ECO:0000256" key="1">
    <source>
        <dbReference type="SAM" id="MobiDB-lite"/>
    </source>
</evidence>
<accession>I0EQM8</accession>
<dbReference type="RefSeq" id="WP_014658775.1">
    <property type="nucleotide sequence ID" value="NC_017735.1"/>
</dbReference>
<feature type="compositionally biased region" description="Low complexity" evidence="1">
    <location>
        <begin position="187"/>
        <end position="204"/>
    </location>
</feature>
<dbReference type="EMBL" id="CP003481">
    <property type="protein sequence ID" value="AFI05247.1"/>
    <property type="molecule type" value="Genomic_DNA"/>
</dbReference>
<organism evidence="2 3">
    <name type="scientific">Helicobacter cetorum (strain ATCC BAA-540 / CCUG 52418 / MIT 99-5656)</name>
    <dbReference type="NCBI Taxonomy" id="1163745"/>
    <lineage>
        <taxon>Bacteria</taxon>
        <taxon>Pseudomonadati</taxon>
        <taxon>Campylobacterota</taxon>
        <taxon>Epsilonproteobacteria</taxon>
        <taxon>Campylobacterales</taxon>
        <taxon>Helicobacteraceae</taxon>
        <taxon>Helicobacter</taxon>
    </lineage>
</organism>
<dbReference type="KEGG" id="hcm:HCD_01075"/>
<feature type="compositionally biased region" description="Polar residues" evidence="1">
    <location>
        <begin position="161"/>
        <end position="178"/>
    </location>
</feature>
<dbReference type="STRING" id="1163745.HCD_01075"/>
<feature type="region of interest" description="Disordered" evidence="1">
    <location>
        <begin position="47"/>
        <end position="96"/>
    </location>
</feature>
<evidence type="ECO:0000313" key="3">
    <source>
        <dbReference type="Proteomes" id="UP000005013"/>
    </source>
</evidence>
<dbReference type="Proteomes" id="UP000005013">
    <property type="component" value="Chromosome"/>
</dbReference>
<proteinExistence type="predicted"/>
<dbReference type="AlphaFoldDB" id="I0EQM8"/>